<accession>A0A8A3PKB8</accession>
<dbReference type="InterPro" id="IPR045153">
    <property type="entry name" value="Est1/Ebs1-like"/>
</dbReference>
<dbReference type="Proteomes" id="UP000672032">
    <property type="component" value="Chromosome 5"/>
</dbReference>
<dbReference type="Gene3D" id="1.25.40.10">
    <property type="entry name" value="Tetratricopeptide repeat domain"/>
    <property type="match status" value="1"/>
</dbReference>
<dbReference type="EMBL" id="CP063409">
    <property type="protein sequence ID" value="QSZ35445.1"/>
    <property type="molecule type" value="Genomic_DNA"/>
</dbReference>
<name>A0A8A3PKB8_9HELO</name>
<evidence type="ECO:0000313" key="4">
    <source>
        <dbReference type="EMBL" id="QSZ35445.1"/>
    </source>
</evidence>
<evidence type="ECO:0000259" key="2">
    <source>
        <dbReference type="Pfam" id="PF10373"/>
    </source>
</evidence>
<reference evidence="4" key="1">
    <citation type="submission" date="2020-10" db="EMBL/GenBank/DDBJ databases">
        <title>Genome Sequence of Monilinia vaccinii-corymbosi Sheds Light on Mummy Berry Disease Infection of Blueberry and Mating Type.</title>
        <authorList>
            <person name="Yow A.G."/>
            <person name="Zhang Y."/>
            <person name="Bansal K."/>
            <person name="Eacker S.M."/>
            <person name="Sullivan S."/>
            <person name="Liachko I."/>
            <person name="Cubeta M.A."/>
            <person name="Rollins J.A."/>
            <person name="Ashrafi H."/>
        </authorList>
    </citation>
    <scope>NUCLEOTIDE SEQUENCE</scope>
    <source>
        <strain evidence="4">RL-1</strain>
    </source>
</reference>
<evidence type="ECO:0008006" key="6">
    <source>
        <dbReference type="Google" id="ProtNLM"/>
    </source>
</evidence>
<protein>
    <recommendedName>
        <fullName evidence="6">DNA/RNA-binding domain-containing protein</fullName>
    </recommendedName>
</protein>
<dbReference type="InterPro" id="IPR019458">
    <property type="entry name" value="Est1-like_N"/>
</dbReference>
<dbReference type="PANTHER" id="PTHR15696">
    <property type="entry name" value="SMG-7 SUPPRESSOR WITH MORPHOLOGICAL EFFECT ON GENITALIA PROTEIN 7"/>
    <property type="match status" value="1"/>
</dbReference>
<dbReference type="InterPro" id="IPR018834">
    <property type="entry name" value="DNA/RNA-bd_Est1-type"/>
</dbReference>
<gene>
    <name evidence="4" type="ORF">DSL72_008315</name>
</gene>
<dbReference type="SUPFAM" id="SSF48452">
    <property type="entry name" value="TPR-like"/>
    <property type="match status" value="1"/>
</dbReference>
<dbReference type="InterPro" id="IPR011990">
    <property type="entry name" value="TPR-like_helical_dom_sf"/>
</dbReference>
<dbReference type="OrthoDB" id="69928at2759"/>
<dbReference type="Pfam" id="PF10374">
    <property type="entry name" value="EST1"/>
    <property type="match status" value="1"/>
</dbReference>
<feature type="domain" description="DNA/RNA-binding" evidence="2">
    <location>
        <begin position="194"/>
        <end position="489"/>
    </location>
</feature>
<dbReference type="AlphaFoldDB" id="A0A8A3PKB8"/>
<dbReference type="Pfam" id="PF10373">
    <property type="entry name" value="EST1_DNA_bind"/>
    <property type="match status" value="1"/>
</dbReference>
<proteinExistence type="predicted"/>
<keyword evidence="5" id="KW-1185">Reference proteome</keyword>
<feature type="region of interest" description="Disordered" evidence="1">
    <location>
        <begin position="813"/>
        <end position="833"/>
    </location>
</feature>
<feature type="domain" description="Telomerase activating protein Est1-like N-terminal" evidence="3">
    <location>
        <begin position="66"/>
        <end position="184"/>
    </location>
</feature>
<dbReference type="PANTHER" id="PTHR15696:SF36">
    <property type="entry name" value="NONSENSE-MEDIATED MRNA DECAY FACTOR"/>
    <property type="match status" value="1"/>
</dbReference>
<organism evidence="4 5">
    <name type="scientific">Monilinia vaccinii-corymbosi</name>
    <dbReference type="NCBI Taxonomy" id="61207"/>
    <lineage>
        <taxon>Eukaryota</taxon>
        <taxon>Fungi</taxon>
        <taxon>Dikarya</taxon>
        <taxon>Ascomycota</taxon>
        <taxon>Pezizomycotina</taxon>
        <taxon>Leotiomycetes</taxon>
        <taxon>Helotiales</taxon>
        <taxon>Sclerotiniaceae</taxon>
        <taxon>Monilinia</taxon>
    </lineage>
</organism>
<evidence type="ECO:0000313" key="5">
    <source>
        <dbReference type="Proteomes" id="UP000672032"/>
    </source>
</evidence>
<evidence type="ECO:0000259" key="3">
    <source>
        <dbReference type="Pfam" id="PF10374"/>
    </source>
</evidence>
<evidence type="ECO:0000256" key="1">
    <source>
        <dbReference type="SAM" id="MobiDB-lite"/>
    </source>
</evidence>
<sequence length="833" mass="92842">MSSQSQSLAYVNLQLSVAQKIEKELQSQLNKDSPTFEDIEHLLTQLRIACEAVIFTDFEYATTERVQHRLWDSHSLINTRYRKFIAHYRSADQKRRAVERRKLEKHYVDFLKTSQYFYKGYIQRVASHFGPLPALQRIANRLSLSPLSVDRPIKAGRTLENLLKLSCHFTLLRLGDLSRYRNDLRTKDRSWDPALGYYYLAEALYPDSGNAHNQMAVIALADGSHLDALYHLLRAVAVEEPHTLARGNLAIEYKKISTTWEKERQSRRRPAPVESALVIWFVRLHARFYKGVEFSMQGELENEVLGQLASALKDQSFEETLNKLVLINMAANYLATQRLTEAEGGVTDDLKKSFYFLLGFNLQVFCILLQALISELADAAEAENLESLTATDGSGDSFEKLSPVAIRVLPAIRQYFAWIISQRLLLVGLANGVDAESTGPLVGHIQRMWKTAADALTALVSFFPVASLPYLPYMLPEDEQTVGFKPLRDPPHGLEECSLYTKDDGSLKARISDGIIRQPDSENYARIRDILRAGMALHFEKSCPILMNGDNRFIYGSESSTSLISDKSTLPSQPAKPTLAMQNYKNFSGENAIVSDSLGIMDTEMNRMVDDLLEPASLVPSDETSYGMNSSTANAIFAPIGSERTRLSTGNQITPTKAFPSLPGIWGSPFTPKPNELRPISPEKLSSSGGFPSMNYSTNIDQLAAAAALDSMTGMQRRVSNGIATNAKNQLSSFDTSKPINQILQESLAKQFESMSLSSSGFSSNSSIYANNSPPQAYYSRNLGRPSFNGHDSTIYPGASDFDRTTMLQSSFWNTSQADNDNHNRTPPAGQGR</sequence>